<dbReference type="InterPro" id="IPR011006">
    <property type="entry name" value="CheY-like_superfamily"/>
</dbReference>
<keyword evidence="6 13" id="KW-0418">Kinase</keyword>
<dbReference type="PANTHER" id="PTHR43047">
    <property type="entry name" value="TWO-COMPONENT HISTIDINE PROTEIN KINASE"/>
    <property type="match status" value="1"/>
</dbReference>
<dbReference type="GO" id="GO:0005886">
    <property type="term" value="C:plasma membrane"/>
    <property type="evidence" value="ECO:0007669"/>
    <property type="project" value="UniProtKB-SubCell"/>
</dbReference>
<evidence type="ECO:0000256" key="5">
    <source>
        <dbReference type="ARBA" id="ARBA00022679"/>
    </source>
</evidence>
<protein>
    <recommendedName>
        <fullName evidence="3">histidine kinase</fullName>
        <ecNumber evidence="3">2.7.13.3</ecNumber>
    </recommendedName>
</protein>
<evidence type="ECO:0000259" key="12">
    <source>
        <dbReference type="PROSITE" id="PS50110"/>
    </source>
</evidence>
<dbReference type="SUPFAM" id="SSF47384">
    <property type="entry name" value="Homodimeric domain of signal transducing histidine kinase"/>
    <property type="match status" value="1"/>
</dbReference>
<name>A0A8J4A296_9ACTN</name>
<dbReference type="CDD" id="cd16922">
    <property type="entry name" value="HATPase_EvgS-ArcB-TorS-like"/>
    <property type="match status" value="1"/>
</dbReference>
<dbReference type="Gene3D" id="1.10.287.130">
    <property type="match status" value="1"/>
</dbReference>
<dbReference type="InterPro" id="IPR036890">
    <property type="entry name" value="HATPase_C_sf"/>
</dbReference>
<evidence type="ECO:0000256" key="4">
    <source>
        <dbReference type="ARBA" id="ARBA00022553"/>
    </source>
</evidence>
<dbReference type="RefSeq" id="WP_203933089.1">
    <property type="nucleotide sequence ID" value="NZ_BOPH01000112.1"/>
</dbReference>
<feature type="domain" description="Histidine kinase" evidence="11">
    <location>
        <begin position="228"/>
        <end position="447"/>
    </location>
</feature>
<feature type="domain" description="Response regulatory" evidence="12">
    <location>
        <begin position="469"/>
        <end position="584"/>
    </location>
</feature>
<gene>
    <name evidence="13" type="ORF">Voc01_081840</name>
</gene>
<dbReference type="EMBL" id="BOPH01000112">
    <property type="protein sequence ID" value="GIJ73267.1"/>
    <property type="molecule type" value="Genomic_DNA"/>
</dbReference>
<accession>A0A8J4A296</accession>
<comment type="subcellular location">
    <subcellularLocation>
        <location evidence="2">Cell membrane</location>
    </subcellularLocation>
</comment>
<evidence type="ECO:0000256" key="10">
    <source>
        <dbReference type="SAM" id="MobiDB-lite"/>
    </source>
</evidence>
<dbReference type="SUPFAM" id="SSF52172">
    <property type="entry name" value="CheY-like"/>
    <property type="match status" value="1"/>
</dbReference>
<dbReference type="PROSITE" id="PS50109">
    <property type="entry name" value="HIS_KIN"/>
    <property type="match status" value="1"/>
</dbReference>
<dbReference type="EC" id="2.7.13.3" evidence="3"/>
<dbReference type="SMART" id="SM00388">
    <property type="entry name" value="HisKA"/>
    <property type="match status" value="1"/>
</dbReference>
<keyword evidence="4 8" id="KW-0597">Phosphoprotein</keyword>
<evidence type="ECO:0000256" key="2">
    <source>
        <dbReference type="ARBA" id="ARBA00004236"/>
    </source>
</evidence>
<dbReference type="GO" id="GO:0000155">
    <property type="term" value="F:phosphorelay sensor kinase activity"/>
    <property type="evidence" value="ECO:0007669"/>
    <property type="project" value="InterPro"/>
</dbReference>
<dbReference type="SMART" id="SM00387">
    <property type="entry name" value="HATPase_c"/>
    <property type="match status" value="1"/>
</dbReference>
<dbReference type="InterPro" id="IPR036097">
    <property type="entry name" value="HisK_dim/P_sf"/>
</dbReference>
<evidence type="ECO:0000256" key="6">
    <source>
        <dbReference type="ARBA" id="ARBA00022777"/>
    </source>
</evidence>
<dbReference type="GO" id="GO:0009927">
    <property type="term" value="F:histidine phosphotransfer kinase activity"/>
    <property type="evidence" value="ECO:0007669"/>
    <property type="project" value="TreeGrafter"/>
</dbReference>
<dbReference type="Pfam" id="PF00072">
    <property type="entry name" value="Response_reg"/>
    <property type="match status" value="1"/>
</dbReference>
<comment type="caution">
    <text evidence="13">The sequence shown here is derived from an EMBL/GenBank/DDBJ whole genome shotgun (WGS) entry which is preliminary data.</text>
</comment>
<dbReference type="Pfam" id="PF00512">
    <property type="entry name" value="HisKA"/>
    <property type="match status" value="1"/>
</dbReference>
<dbReference type="Pfam" id="PF02518">
    <property type="entry name" value="HATPase_c"/>
    <property type="match status" value="1"/>
</dbReference>
<dbReference type="InterPro" id="IPR005467">
    <property type="entry name" value="His_kinase_dom"/>
</dbReference>
<dbReference type="InterPro" id="IPR004358">
    <property type="entry name" value="Sig_transdc_His_kin-like_C"/>
</dbReference>
<comment type="catalytic activity">
    <reaction evidence="1">
        <text>ATP + protein L-histidine = ADP + protein N-phospho-L-histidine.</text>
        <dbReference type="EC" id="2.7.13.3"/>
    </reaction>
</comment>
<feature type="region of interest" description="Disordered" evidence="10">
    <location>
        <begin position="436"/>
        <end position="461"/>
    </location>
</feature>
<dbReference type="PANTHER" id="PTHR43047:SF72">
    <property type="entry name" value="OSMOSENSING HISTIDINE PROTEIN KINASE SLN1"/>
    <property type="match status" value="1"/>
</dbReference>
<dbReference type="Proteomes" id="UP000635606">
    <property type="component" value="Unassembled WGS sequence"/>
</dbReference>
<evidence type="ECO:0000256" key="3">
    <source>
        <dbReference type="ARBA" id="ARBA00012438"/>
    </source>
</evidence>
<keyword evidence="9" id="KW-0175">Coiled coil</keyword>
<dbReference type="CDD" id="cd17535">
    <property type="entry name" value="REC_NarL-like"/>
    <property type="match status" value="1"/>
</dbReference>
<sequence length="586" mass="62866">MTELLRFTARGERDVFVVRQRGREVAEALGFEQADQVRFATALSEVCRHLLTSARSTVVSFAVDDGRVEAELFAAGAVPSGPASGLAGGVRAAARLVTTADLVTGVGSVTVRLARRLPHGGPDPDPQTLARIRTGLAGTVPTNVLDELGVQNAQLIAALEEAQAHRDELLRLNAELEETNQGVMALYSELSDEMEQTNRGVVALYAELDERSAQLREASDAKSRFLRNVSHELRAPVTAVLGMTRLVLDPQSEPLTAEQTYQLTLIQSSARDLLELVNQLLDLAKAESNRLEPQWAPVDLTAVFGQLRGTLRPMARPSVELLVDDPDGVPPLVSDEAMLVQILRNLLTNGLKFTDRGEVTLSARYDPDARRAVLTVTDTGIGIAPADQDRIFEEFYQVRDAQRPATPGTGLGLPYARRLCGLLGIDLTLVSEPGRGSTFTLSVPRTPSDAEARPDAGRPPAPRAVGLSRVLVVDDDGAFRHRLRQALEDDGLTVDEAADGRSALDAIAADRPDAIVLDLRMAGMGGLELLGVLAADTTARPIPVLVVTAAELDDVGREATAHAAGILDKATLDDRRLVETLHAVAR</sequence>
<feature type="modified residue" description="4-aspartylphosphate" evidence="8">
    <location>
        <position position="518"/>
    </location>
</feature>
<evidence type="ECO:0000256" key="1">
    <source>
        <dbReference type="ARBA" id="ARBA00000085"/>
    </source>
</evidence>
<evidence type="ECO:0000256" key="9">
    <source>
        <dbReference type="SAM" id="Coils"/>
    </source>
</evidence>
<keyword evidence="14" id="KW-1185">Reference proteome</keyword>
<evidence type="ECO:0000256" key="8">
    <source>
        <dbReference type="PROSITE-ProRule" id="PRU00169"/>
    </source>
</evidence>
<feature type="coiled-coil region" evidence="9">
    <location>
        <begin position="145"/>
        <end position="193"/>
    </location>
</feature>
<dbReference type="InterPro" id="IPR001789">
    <property type="entry name" value="Sig_transdc_resp-reg_receiver"/>
</dbReference>
<reference evidence="13" key="1">
    <citation type="submission" date="2021-01" db="EMBL/GenBank/DDBJ databases">
        <title>Whole genome shotgun sequence of Virgisporangium ochraceum NBRC 16418.</title>
        <authorList>
            <person name="Komaki H."/>
            <person name="Tamura T."/>
        </authorList>
    </citation>
    <scope>NUCLEOTIDE SEQUENCE</scope>
    <source>
        <strain evidence="13">NBRC 16418</strain>
    </source>
</reference>
<dbReference type="SMART" id="SM00448">
    <property type="entry name" value="REC"/>
    <property type="match status" value="1"/>
</dbReference>
<dbReference type="CDD" id="cd00082">
    <property type="entry name" value="HisKA"/>
    <property type="match status" value="1"/>
</dbReference>
<keyword evidence="7" id="KW-0902">Two-component regulatory system</keyword>
<dbReference type="AlphaFoldDB" id="A0A8J4A296"/>
<evidence type="ECO:0000256" key="7">
    <source>
        <dbReference type="ARBA" id="ARBA00023012"/>
    </source>
</evidence>
<evidence type="ECO:0000259" key="11">
    <source>
        <dbReference type="PROSITE" id="PS50109"/>
    </source>
</evidence>
<organism evidence="13 14">
    <name type="scientific">Virgisporangium ochraceum</name>
    <dbReference type="NCBI Taxonomy" id="65505"/>
    <lineage>
        <taxon>Bacteria</taxon>
        <taxon>Bacillati</taxon>
        <taxon>Actinomycetota</taxon>
        <taxon>Actinomycetes</taxon>
        <taxon>Micromonosporales</taxon>
        <taxon>Micromonosporaceae</taxon>
        <taxon>Virgisporangium</taxon>
    </lineage>
</organism>
<dbReference type="InterPro" id="IPR003661">
    <property type="entry name" value="HisK_dim/P_dom"/>
</dbReference>
<dbReference type="InterPro" id="IPR003594">
    <property type="entry name" value="HATPase_dom"/>
</dbReference>
<proteinExistence type="predicted"/>
<evidence type="ECO:0000313" key="13">
    <source>
        <dbReference type="EMBL" id="GIJ73267.1"/>
    </source>
</evidence>
<dbReference type="SUPFAM" id="SSF55874">
    <property type="entry name" value="ATPase domain of HSP90 chaperone/DNA topoisomerase II/histidine kinase"/>
    <property type="match status" value="1"/>
</dbReference>
<dbReference type="PRINTS" id="PR00344">
    <property type="entry name" value="BCTRLSENSOR"/>
</dbReference>
<keyword evidence="5" id="KW-0808">Transferase</keyword>
<dbReference type="PROSITE" id="PS50110">
    <property type="entry name" value="RESPONSE_REGULATORY"/>
    <property type="match status" value="1"/>
</dbReference>
<dbReference type="Gene3D" id="3.40.50.2300">
    <property type="match status" value="1"/>
</dbReference>
<dbReference type="Gene3D" id="3.30.565.10">
    <property type="entry name" value="Histidine kinase-like ATPase, C-terminal domain"/>
    <property type="match status" value="1"/>
</dbReference>
<evidence type="ECO:0000313" key="14">
    <source>
        <dbReference type="Proteomes" id="UP000635606"/>
    </source>
</evidence>
<dbReference type="InterPro" id="IPR058245">
    <property type="entry name" value="NreC/VraR/RcsB-like_REC"/>
</dbReference>